<keyword evidence="3 7" id="KW-0547">Nucleotide-binding</keyword>
<dbReference type="InParanoid" id="A0A078B2J2"/>
<feature type="compositionally biased region" description="Polar residues" evidence="10">
    <location>
        <begin position="21"/>
        <end position="40"/>
    </location>
</feature>
<dbReference type="Gene3D" id="1.10.510.10">
    <property type="entry name" value="Transferase(Phosphotransferase) domain 1"/>
    <property type="match status" value="1"/>
</dbReference>
<keyword evidence="2" id="KW-0808">Transferase</keyword>
<feature type="binding site" evidence="7">
    <location>
        <begin position="266"/>
        <end position="267"/>
    </location>
    <ligand>
        <name>ATP</name>
        <dbReference type="ChEBI" id="CHEBI:30616"/>
    </ligand>
</feature>
<evidence type="ECO:0000313" key="13">
    <source>
        <dbReference type="Proteomes" id="UP000039865"/>
    </source>
</evidence>
<feature type="binding site" evidence="7">
    <location>
        <position position="280"/>
    </location>
    <ligand>
        <name>ATP</name>
        <dbReference type="ChEBI" id="CHEBI:30616"/>
    </ligand>
</feature>
<dbReference type="InterPro" id="IPR008271">
    <property type="entry name" value="Ser/Thr_kinase_AS"/>
</dbReference>
<evidence type="ECO:0000256" key="2">
    <source>
        <dbReference type="ARBA" id="ARBA00022679"/>
    </source>
</evidence>
<evidence type="ECO:0000256" key="4">
    <source>
        <dbReference type="ARBA" id="ARBA00022777"/>
    </source>
</evidence>
<feature type="cross-link" description="Glycyl lysine isopeptide (Lys-Gly) (interchain with G-Cter in SUMO2)" evidence="8">
    <location>
        <position position="264"/>
    </location>
</feature>
<evidence type="ECO:0000256" key="7">
    <source>
        <dbReference type="PIRSR" id="PIRSR630616-2"/>
    </source>
</evidence>
<keyword evidence="13" id="KW-1185">Reference proteome</keyword>
<dbReference type="GO" id="GO:0005524">
    <property type="term" value="F:ATP binding"/>
    <property type="evidence" value="ECO:0007669"/>
    <property type="project" value="UniProtKB-KW"/>
</dbReference>
<keyword evidence="9" id="KW-0175">Coiled coil</keyword>
<dbReference type="OrthoDB" id="10249838at2759"/>
<dbReference type="Proteomes" id="UP000039865">
    <property type="component" value="Unassembled WGS sequence"/>
</dbReference>
<dbReference type="InterPro" id="IPR030616">
    <property type="entry name" value="Aur-like"/>
</dbReference>
<keyword evidence="4 12" id="KW-0418">Kinase</keyword>
<feature type="region of interest" description="Disordered" evidence="10">
    <location>
        <begin position="1"/>
        <end position="52"/>
    </location>
</feature>
<dbReference type="SMART" id="SM00220">
    <property type="entry name" value="S_TKc"/>
    <property type="match status" value="1"/>
</dbReference>
<evidence type="ECO:0000256" key="5">
    <source>
        <dbReference type="ARBA" id="ARBA00022840"/>
    </source>
</evidence>
<evidence type="ECO:0000256" key="3">
    <source>
        <dbReference type="ARBA" id="ARBA00022741"/>
    </source>
</evidence>
<evidence type="ECO:0000256" key="8">
    <source>
        <dbReference type="PIRSR" id="PIRSR630616-3"/>
    </source>
</evidence>
<evidence type="ECO:0000259" key="11">
    <source>
        <dbReference type="PROSITE" id="PS50011"/>
    </source>
</evidence>
<dbReference type="AlphaFoldDB" id="A0A078B2J2"/>
<dbReference type="SUPFAM" id="SSF56112">
    <property type="entry name" value="Protein kinase-like (PK-like)"/>
    <property type="match status" value="1"/>
</dbReference>
<dbReference type="InterPro" id="IPR011009">
    <property type="entry name" value="Kinase-like_dom_sf"/>
</dbReference>
<feature type="coiled-coil region" evidence="9">
    <location>
        <begin position="69"/>
        <end position="96"/>
    </location>
</feature>
<dbReference type="PROSITE" id="PS00108">
    <property type="entry name" value="PROTEIN_KINASE_ST"/>
    <property type="match status" value="1"/>
</dbReference>
<evidence type="ECO:0000256" key="1">
    <source>
        <dbReference type="ARBA" id="ARBA00022527"/>
    </source>
</evidence>
<dbReference type="GO" id="GO:0004674">
    <property type="term" value="F:protein serine/threonine kinase activity"/>
    <property type="evidence" value="ECO:0007669"/>
    <property type="project" value="UniProtKB-KW"/>
</dbReference>
<organism evidence="12 13">
    <name type="scientific">Stylonychia lemnae</name>
    <name type="common">Ciliate</name>
    <dbReference type="NCBI Taxonomy" id="5949"/>
    <lineage>
        <taxon>Eukaryota</taxon>
        <taxon>Sar</taxon>
        <taxon>Alveolata</taxon>
        <taxon>Ciliophora</taxon>
        <taxon>Intramacronucleata</taxon>
        <taxon>Spirotrichea</taxon>
        <taxon>Stichotrichia</taxon>
        <taxon>Sporadotrichida</taxon>
        <taxon>Oxytrichidae</taxon>
        <taxon>Stylonychinae</taxon>
        <taxon>Stylonychia</taxon>
    </lineage>
</organism>
<name>A0A078B2J2_STYLE</name>
<dbReference type="EMBL" id="CCKQ01016584">
    <property type="protein sequence ID" value="CDW88456.1"/>
    <property type="molecule type" value="Genomic_DNA"/>
</dbReference>
<dbReference type="PANTHER" id="PTHR24350">
    <property type="entry name" value="SERINE/THREONINE-PROTEIN KINASE IAL-RELATED"/>
    <property type="match status" value="1"/>
</dbReference>
<dbReference type="Pfam" id="PF00069">
    <property type="entry name" value="Pkinase"/>
    <property type="match status" value="1"/>
</dbReference>
<feature type="binding site" evidence="7">
    <location>
        <position position="165"/>
    </location>
    <ligand>
        <name>ATP</name>
        <dbReference type="ChEBI" id="CHEBI:30616"/>
    </ligand>
</feature>
<proteinExistence type="predicted"/>
<keyword evidence="5 7" id="KW-0067">ATP-binding</keyword>
<evidence type="ECO:0000256" key="10">
    <source>
        <dbReference type="SAM" id="MobiDB-lite"/>
    </source>
</evidence>
<dbReference type="InterPro" id="IPR000719">
    <property type="entry name" value="Prot_kinase_dom"/>
</dbReference>
<evidence type="ECO:0000256" key="9">
    <source>
        <dbReference type="SAM" id="Coils"/>
    </source>
</evidence>
<accession>A0A078B2J2</accession>
<protein>
    <submittedName>
        <fullName evidence="12">Serine threonine-protein kinase partial</fullName>
    </submittedName>
</protein>
<sequence>MQMNFPTSSLKKRPVTPIKQHVSTSVSLKQESLSPWNQKKQIPHKSKYNQNSLKGHYDEFTTNYELRKIRQEQHQIQQATDQNFNITNQAKKYKNTRQNNGSRTPNDGKNHVFKPVIKVRESKSEDQKKNSILTYYQIGKILSSGMIGIVYLGRCNSTKIPVSLKVMSIQRINEKKIMQNLICEIEILKAIRKLKGCVQLIQCLNDEKYITLVFRYYEKGDLYHNLKKQPGGIYQEDLCKSLFRQIVESLVQLHKRQIVHRDLKPENILITEDYETVIIDFGFALKKNHPMFLKFNVVGTPEFYPIEMLVKKANGRIEYDEKVDIWCIGVILFEMLYGQTPFHDRDKDRIKERIVKLIYEFPHSRYSQAEDLIMQILTQPDERISLKDILKHKWLQKSKVQMKKEE</sequence>
<reference evidence="12 13" key="1">
    <citation type="submission" date="2014-06" db="EMBL/GenBank/DDBJ databases">
        <authorList>
            <person name="Swart Estienne"/>
        </authorList>
    </citation>
    <scope>NUCLEOTIDE SEQUENCE [LARGE SCALE GENOMIC DNA]</scope>
    <source>
        <strain evidence="12 13">130c</strain>
    </source>
</reference>
<feature type="active site" description="Proton acceptor" evidence="6">
    <location>
        <position position="262"/>
    </location>
</feature>
<gene>
    <name evidence="12" type="primary">Contig8991.g9612</name>
    <name evidence="12" type="ORF">STYLEM_17577</name>
</gene>
<dbReference type="PROSITE" id="PS50011">
    <property type="entry name" value="PROTEIN_KINASE_DOM"/>
    <property type="match status" value="1"/>
</dbReference>
<feature type="domain" description="Protein kinase" evidence="11">
    <location>
        <begin position="136"/>
        <end position="395"/>
    </location>
</feature>
<keyword evidence="1" id="KW-0723">Serine/threonine-protein kinase</keyword>
<evidence type="ECO:0000256" key="6">
    <source>
        <dbReference type="PIRSR" id="PIRSR630616-1"/>
    </source>
</evidence>
<evidence type="ECO:0000313" key="12">
    <source>
        <dbReference type="EMBL" id="CDW88456.1"/>
    </source>
</evidence>